<feature type="transmembrane region" description="Helical" evidence="10">
    <location>
        <begin position="388"/>
        <end position="406"/>
    </location>
</feature>
<keyword evidence="3 10" id="KW-1133">Transmembrane helix</keyword>
<feature type="transmembrane region" description="Helical" evidence="10">
    <location>
        <begin position="527"/>
        <end position="551"/>
    </location>
</feature>
<dbReference type="Gene3D" id="3.40.190.10">
    <property type="entry name" value="Periplasmic binding protein-like II"/>
    <property type="match status" value="2"/>
</dbReference>
<dbReference type="PROSITE" id="PS50259">
    <property type="entry name" value="G_PROTEIN_RECEP_F3_4"/>
    <property type="match status" value="1"/>
</dbReference>
<keyword evidence="6 13" id="KW-0675">Receptor</keyword>
<evidence type="ECO:0000259" key="12">
    <source>
        <dbReference type="PROSITE" id="PS50259"/>
    </source>
</evidence>
<sequence length="1004" mass="111097">MARARVLLFFFLWSSAWMVEAVKFLPEQYPEEITLETGILISAPFAMLDERGNIHGLMIDLMESLQQFAKEDSVILTFQQSLVKATYFDALKLVDTTECEKNTTVCKDKKDLLVADYYGNPERHAQVDFTAPWARSSISAMKLKEAEPGAVEINTIAQADQLRAPVCLLSGAYNMDVARQKFPNLNYLECGGYPDFYNDCIARLKKRECSLFVDDELLLRYHASNDPTLEVTNEQFNFLYLHWPMRYDLEPVVSFLLKKWVFHAIVNATLDQLYFQYLSPWGSLFYPLDGDDCSIEVPEDVNLIPRSLKAIAYVMVALNLLVIAICAAWLVWQRKSAQVRASQPCFLMLVLLGCMISSSTILAMAREDDVDASRTDDNDDIDTVQCMWIPWLYSVGFSVTFGTLFAKIRRVYVTFLQLSKENVVVSSSPTGRNSAVTWQETLLIIGMVLMVDVAILVAWTITDPLVWHREVIRSDQFGAPMESLGYCISDSWKAWGAAMGALHLSLLGVACYMSYRARDIPTMYQEGKFVSIAMISNLQIFVVGVPILIIVGNDPQTAFFVRSVIIWMGEMQILKSEPTRGRGVSQNEVGNVCPACLSTNEIGAGKSKRPLLVPAARRDLVSSLTMISEVPELLFQPEERDNMISSLSAGSSQTEKKLSRGVGFHMPHFSEGDDEDDEETLPSFPGDRRQHLFAVWEGVRRRHSHDSASLASFSVCDSRASPPRHHPGIAAWQTARQQRDNDSATRSAGSCDSTANVTPSSHTGSSNPPYRRRRSFDSACLARIDSISGVTQPRRYYGKAETDSLASSSVGPPRHPGIAATRHHVIAAQAARQHHNDALSSPQKSLNSEGPSVNQSAEGLDASAERFQSGRRSSLVPPSAPSRPLHLSSVDDETSLDSEVQETITVGERPGVVLPPLPTLGITKAASQKTVPDKTHLCIKNRPPRLPKRMLSSPEGSLGSNKPASGQPVPDQTSLRHAVAFLNQPPELPERMVSLADGSLGSIT</sequence>
<gene>
    <name evidence="13" type="ORF">SEMRO_459_G147200.1</name>
</gene>
<evidence type="ECO:0000313" key="13">
    <source>
        <dbReference type="EMBL" id="CAB9510907.1"/>
    </source>
</evidence>
<keyword evidence="7" id="KW-0325">Glycoprotein</keyword>
<dbReference type="AlphaFoldDB" id="A0A9N8DY70"/>
<evidence type="ECO:0000256" key="4">
    <source>
        <dbReference type="ARBA" id="ARBA00023040"/>
    </source>
</evidence>
<dbReference type="PANTHER" id="PTHR10519:SF20">
    <property type="entry name" value="G-PROTEIN COUPLED RECEPTOR 156-RELATED"/>
    <property type="match status" value="1"/>
</dbReference>
<feature type="transmembrane region" description="Helical" evidence="10">
    <location>
        <begin position="344"/>
        <end position="365"/>
    </location>
</feature>
<feature type="compositionally biased region" description="Polar residues" evidence="9">
    <location>
        <begin position="838"/>
        <end position="857"/>
    </location>
</feature>
<keyword evidence="14" id="KW-1185">Reference proteome</keyword>
<dbReference type="InterPro" id="IPR002455">
    <property type="entry name" value="GPCR3_GABA-B"/>
</dbReference>
<dbReference type="CDD" id="cd15047">
    <property type="entry name" value="7tmC_GABA-B-like"/>
    <property type="match status" value="1"/>
</dbReference>
<accession>A0A9N8DY70</accession>
<feature type="compositionally biased region" description="Basic residues" evidence="9">
    <location>
        <begin position="937"/>
        <end position="948"/>
    </location>
</feature>
<evidence type="ECO:0000256" key="9">
    <source>
        <dbReference type="SAM" id="MobiDB-lite"/>
    </source>
</evidence>
<evidence type="ECO:0000256" key="10">
    <source>
        <dbReference type="SAM" id="Phobius"/>
    </source>
</evidence>
<evidence type="ECO:0000256" key="2">
    <source>
        <dbReference type="ARBA" id="ARBA00022692"/>
    </source>
</evidence>
<evidence type="ECO:0000256" key="8">
    <source>
        <dbReference type="ARBA" id="ARBA00023224"/>
    </source>
</evidence>
<evidence type="ECO:0000256" key="3">
    <source>
        <dbReference type="ARBA" id="ARBA00022989"/>
    </source>
</evidence>
<comment type="caution">
    <text evidence="13">The sequence shown here is derived from an EMBL/GenBank/DDBJ whole genome shotgun (WGS) entry which is preliminary data.</text>
</comment>
<feature type="signal peptide" evidence="11">
    <location>
        <begin position="1"/>
        <end position="21"/>
    </location>
</feature>
<proteinExistence type="predicted"/>
<feature type="domain" description="G-protein coupled receptors family 3 profile" evidence="12">
    <location>
        <begin position="382"/>
        <end position="566"/>
    </location>
</feature>
<feature type="transmembrane region" description="Helical" evidence="10">
    <location>
        <begin position="442"/>
        <end position="461"/>
    </location>
</feature>
<comment type="subcellular location">
    <subcellularLocation>
        <location evidence="1">Membrane</location>
        <topology evidence="1">Multi-pass membrane protein</topology>
    </subcellularLocation>
</comment>
<keyword evidence="5 10" id="KW-0472">Membrane</keyword>
<keyword evidence="11" id="KW-0732">Signal</keyword>
<feature type="compositionally biased region" description="Acidic residues" evidence="9">
    <location>
        <begin position="890"/>
        <end position="900"/>
    </location>
</feature>
<evidence type="ECO:0000313" key="14">
    <source>
        <dbReference type="Proteomes" id="UP001153069"/>
    </source>
</evidence>
<feature type="chain" id="PRO_5040334093" evidence="11">
    <location>
        <begin position="22"/>
        <end position="1004"/>
    </location>
</feature>
<reference evidence="13" key="1">
    <citation type="submission" date="2020-06" db="EMBL/GenBank/DDBJ databases">
        <authorList>
            <consortium name="Plant Systems Biology data submission"/>
        </authorList>
    </citation>
    <scope>NUCLEOTIDE SEQUENCE</scope>
    <source>
        <strain evidence="13">D6</strain>
    </source>
</reference>
<feature type="region of interest" description="Disordered" evidence="9">
    <location>
        <begin position="937"/>
        <end position="972"/>
    </location>
</feature>
<feature type="transmembrane region" description="Helical" evidence="10">
    <location>
        <begin position="310"/>
        <end position="332"/>
    </location>
</feature>
<dbReference type="InterPro" id="IPR017978">
    <property type="entry name" value="GPCR_3_C"/>
</dbReference>
<dbReference type="PANTHER" id="PTHR10519">
    <property type="entry name" value="GABA-B RECEPTOR"/>
    <property type="match status" value="1"/>
</dbReference>
<dbReference type="GO" id="GO:0004965">
    <property type="term" value="F:G protein-coupled GABA receptor activity"/>
    <property type="evidence" value="ECO:0007669"/>
    <property type="project" value="InterPro"/>
</dbReference>
<feature type="region of interest" description="Disordered" evidence="9">
    <location>
        <begin position="830"/>
        <end position="912"/>
    </location>
</feature>
<dbReference type="EMBL" id="CAICTM010000458">
    <property type="protein sequence ID" value="CAB9510907.1"/>
    <property type="molecule type" value="Genomic_DNA"/>
</dbReference>
<evidence type="ECO:0000256" key="11">
    <source>
        <dbReference type="SAM" id="SignalP"/>
    </source>
</evidence>
<evidence type="ECO:0000256" key="7">
    <source>
        <dbReference type="ARBA" id="ARBA00023180"/>
    </source>
</evidence>
<evidence type="ECO:0000256" key="6">
    <source>
        <dbReference type="ARBA" id="ARBA00023170"/>
    </source>
</evidence>
<keyword evidence="4" id="KW-0297">G-protein coupled receptor</keyword>
<evidence type="ECO:0000256" key="1">
    <source>
        <dbReference type="ARBA" id="ARBA00004141"/>
    </source>
</evidence>
<feature type="compositionally biased region" description="Polar residues" evidence="9">
    <location>
        <begin position="954"/>
        <end position="972"/>
    </location>
</feature>
<feature type="compositionally biased region" description="Polar residues" evidence="9">
    <location>
        <begin position="744"/>
        <end position="768"/>
    </location>
</feature>
<feature type="transmembrane region" description="Helical" evidence="10">
    <location>
        <begin position="494"/>
        <end position="515"/>
    </location>
</feature>
<evidence type="ECO:0000256" key="5">
    <source>
        <dbReference type="ARBA" id="ARBA00023136"/>
    </source>
</evidence>
<dbReference type="SUPFAM" id="SSF53850">
    <property type="entry name" value="Periplasmic binding protein-like II"/>
    <property type="match status" value="1"/>
</dbReference>
<dbReference type="OrthoDB" id="48782at2759"/>
<protein>
    <submittedName>
        <fullName evidence="13">Acid type B receptor subunit 2</fullName>
    </submittedName>
</protein>
<dbReference type="Proteomes" id="UP001153069">
    <property type="component" value="Unassembled WGS sequence"/>
</dbReference>
<feature type="region of interest" description="Disordered" evidence="9">
    <location>
        <begin position="646"/>
        <end position="686"/>
    </location>
</feature>
<keyword evidence="8" id="KW-0807">Transducer</keyword>
<dbReference type="Pfam" id="PF00003">
    <property type="entry name" value="7tm_3"/>
    <property type="match status" value="1"/>
</dbReference>
<keyword evidence="2 10" id="KW-0812">Transmembrane</keyword>
<dbReference type="GO" id="GO:0038039">
    <property type="term" value="C:G protein-coupled receptor heterodimeric complex"/>
    <property type="evidence" value="ECO:0007669"/>
    <property type="project" value="TreeGrafter"/>
</dbReference>
<name>A0A9N8DY70_9STRA</name>
<organism evidence="13 14">
    <name type="scientific">Seminavis robusta</name>
    <dbReference type="NCBI Taxonomy" id="568900"/>
    <lineage>
        <taxon>Eukaryota</taxon>
        <taxon>Sar</taxon>
        <taxon>Stramenopiles</taxon>
        <taxon>Ochrophyta</taxon>
        <taxon>Bacillariophyta</taxon>
        <taxon>Bacillariophyceae</taxon>
        <taxon>Bacillariophycidae</taxon>
        <taxon>Naviculales</taxon>
        <taxon>Naviculaceae</taxon>
        <taxon>Seminavis</taxon>
    </lineage>
</organism>
<feature type="region of interest" description="Disordered" evidence="9">
    <location>
        <begin position="716"/>
        <end position="773"/>
    </location>
</feature>